<proteinExistence type="predicted"/>
<comment type="caution">
    <text evidence="2">The sequence shown here is derived from an EMBL/GenBank/DDBJ whole genome shotgun (WGS) entry which is preliminary data.</text>
</comment>
<dbReference type="EMBL" id="CBTN010000030">
    <property type="protein sequence ID" value="CDH55531.1"/>
    <property type="molecule type" value="Genomic_DNA"/>
</dbReference>
<evidence type="ECO:0000313" key="3">
    <source>
        <dbReference type="Proteomes" id="UP000027586"/>
    </source>
</evidence>
<gene>
    <name evidence="2" type="ORF">LCOR_06666.1</name>
</gene>
<dbReference type="AlphaFoldDB" id="A0A068S2V0"/>
<dbReference type="Proteomes" id="UP000027586">
    <property type="component" value="Unassembled WGS sequence"/>
</dbReference>
<reference evidence="2" key="1">
    <citation type="submission" date="2013-08" db="EMBL/GenBank/DDBJ databases">
        <title>Gene expansion shapes genome architecture in the human pathogen Lichtheimia corymbifera: an evolutionary genomics analysis in the ancient terrestrial Mucorales (Mucoromycotina).</title>
        <authorList>
            <person name="Schwartze V.U."/>
            <person name="Winter S."/>
            <person name="Shelest E."/>
            <person name="Marcet-Houben M."/>
            <person name="Horn F."/>
            <person name="Wehner S."/>
            <person name="Hoffmann K."/>
            <person name="Riege K."/>
            <person name="Sammeth M."/>
            <person name="Nowrousian M."/>
            <person name="Valiante V."/>
            <person name="Linde J."/>
            <person name="Jacobsen I.D."/>
            <person name="Marz M."/>
            <person name="Brakhage A.A."/>
            <person name="Gabaldon T."/>
            <person name="Bocker S."/>
            <person name="Voigt K."/>
        </authorList>
    </citation>
    <scope>NUCLEOTIDE SEQUENCE [LARGE SCALE GENOMIC DNA]</scope>
    <source>
        <strain evidence="2">FSU 9682</strain>
    </source>
</reference>
<sequence length="74" mass="8049">MSPPASSKKSKRSTAGSTLAGGDIAKPGIGNHDRETSTQDTFGPDEQLCSMKEPTFDCKVLRYDCLYDLLMYSV</sequence>
<accession>A0A068S2V0</accession>
<name>A0A068S2V0_9FUNG</name>
<keyword evidence="3" id="KW-1185">Reference proteome</keyword>
<protein>
    <submittedName>
        <fullName evidence="2">Uncharacterized protein</fullName>
    </submittedName>
</protein>
<organism evidence="2 3">
    <name type="scientific">Lichtheimia corymbifera JMRC:FSU:9682</name>
    <dbReference type="NCBI Taxonomy" id="1263082"/>
    <lineage>
        <taxon>Eukaryota</taxon>
        <taxon>Fungi</taxon>
        <taxon>Fungi incertae sedis</taxon>
        <taxon>Mucoromycota</taxon>
        <taxon>Mucoromycotina</taxon>
        <taxon>Mucoromycetes</taxon>
        <taxon>Mucorales</taxon>
        <taxon>Lichtheimiaceae</taxon>
        <taxon>Lichtheimia</taxon>
    </lineage>
</organism>
<evidence type="ECO:0000256" key="1">
    <source>
        <dbReference type="SAM" id="MobiDB-lite"/>
    </source>
</evidence>
<evidence type="ECO:0000313" key="2">
    <source>
        <dbReference type="EMBL" id="CDH55531.1"/>
    </source>
</evidence>
<feature type="compositionally biased region" description="Low complexity" evidence="1">
    <location>
        <begin position="1"/>
        <end position="18"/>
    </location>
</feature>
<feature type="region of interest" description="Disordered" evidence="1">
    <location>
        <begin position="1"/>
        <end position="46"/>
    </location>
</feature>
<dbReference type="VEuPathDB" id="FungiDB:LCOR_06666.1"/>